<feature type="domain" description="AP2/ERF" evidence="9">
    <location>
        <begin position="105"/>
        <end position="162"/>
    </location>
</feature>
<organism evidence="10 11">
    <name type="scientific">Cucurbita maxima</name>
    <name type="common">Pumpkin</name>
    <name type="synonym">Winter squash</name>
    <dbReference type="NCBI Taxonomy" id="3661"/>
    <lineage>
        <taxon>Eukaryota</taxon>
        <taxon>Viridiplantae</taxon>
        <taxon>Streptophyta</taxon>
        <taxon>Embryophyta</taxon>
        <taxon>Tracheophyta</taxon>
        <taxon>Spermatophyta</taxon>
        <taxon>Magnoliopsida</taxon>
        <taxon>eudicotyledons</taxon>
        <taxon>Gunneridae</taxon>
        <taxon>Pentapetalae</taxon>
        <taxon>rosids</taxon>
        <taxon>fabids</taxon>
        <taxon>Cucurbitales</taxon>
        <taxon>Cucurbitaceae</taxon>
        <taxon>Cucurbiteae</taxon>
        <taxon>Cucurbita</taxon>
    </lineage>
</organism>
<dbReference type="RefSeq" id="XP_022995394.1">
    <property type="nucleotide sequence ID" value="XM_023139626.1"/>
</dbReference>
<keyword evidence="3" id="KW-0805">Transcription regulation</keyword>
<dbReference type="PROSITE" id="PS51032">
    <property type="entry name" value="AP2_ERF"/>
    <property type="match status" value="1"/>
</dbReference>
<dbReference type="CDD" id="cd00018">
    <property type="entry name" value="AP2"/>
    <property type="match status" value="1"/>
</dbReference>
<reference evidence="11" key="1">
    <citation type="submission" date="2025-08" db="UniProtKB">
        <authorList>
            <consortium name="RefSeq"/>
        </authorList>
    </citation>
    <scope>IDENTIFICATION</scope>
    <source>
        <tissue evidence="11">Young leaves</tissue>
    </source>
</reference>
<dbReference type="InterPro" id="IPR016177">
    <property type="entry name" value="DNA-bd_dom_sf"/>
</dbReference>
<dbReference type="GO" id="GO:0009873">
    <property type="term" value="P:ethylene-activated signaling pathway"/>
    <property type="evidence" value="ECO:0007669"/>
    <property type="project" value="UniProtKB-KW"/>
</dbReference>
<keyword evidence="2" id="KW-0936">Ethylene signaling pathway</keyword>
<comment type="similarity">
    <text evidence="8">Belongs to the AP2/ERF transcription factor family. ERF subfamily.</text>
</comment>
<evidence type="ECO:0000313" key="11">
    <source>
        <dbReference type="RefSeq" id="XP_022995394.1"/>
    </source>
</evidence>
<dbReference type="OrthoDB" id="785956at2759"/>
<proteinExistence type="inferred from homology"/>
<dbReference type="GeneID" id="111490954"/>
<dbReference type="InterPro" id="IPR001471">
    <property type="entry name" value="AP2/ERF_dom"/>
</dbReference>
<gene>
    <name evidence="11" type="primary">LOC111490954</name>
</gene>
<evidence type="ECO:0000256" key="5">
    <source>
        <dbReference type="ARBA" id="ARBA00023159"/>
    </source>
</evidence>
<dbReference type="PANTHER" id="PTHR31657">
    <property type="entry name" value="ETHYLENE-RESPONSIVE TRANSCRIPTION FACTOR ERF061"/>
    <property type="match status" value="1"/>
</dbReference>
<dbReference type="AlphaFoldDB" id="A0A6J1K5K2"/>
<comment type="subcellular location">
    <subcellularLocation>
        <location evidence="1">Nucleus</location>
    </subcellularLocation>
</comment>
<dbReference type="Proteomes" id="UP000504608">
    <property type="component" value="Unplaced"/>
</dbReference>
<evidence type="ECO:0000256" key="3">
    <source>
        <dbReference type="ARBA" id="ARBA00023015"/>
    </source>
</evidence>
<dbReference type="GO" id="GO:0005634">
    <property type="term" value="C:nucleus"/>
    <property type="evidence" value="ECO:0007669"/>
    <property type="project" value="UniProtKB-SubCell"/>
</dbReference>
<dbReference type="FunFam" id="3.30.730.10:FF:000001">
    <property type="entry name" value="Ethylene-responsive transcription factor 2"/>
    <property type="match status" value="1"/>
</dbReference>
<keyword evidence="6" id="KW-0804">Transcription</keyword>
<sequence>METMTNRGTLQFTDVSTALSNLILTAGGNTLDSIFSHCDNFSRSVIDGVDFEQAVGSSVYLRQREVLQRFSQERKANGSRDLFAKAYEVLYSGCGAAVGGGKRKVYRGVRQRQWGKWVAEIRLPQNRMRVWLGTYDSPETAAYAYDCAACKLRGEYARLNFPNLKDLKSDLGSDEFVKLSGLKKLVDAKIQAIFQKIKGKGKKKDCRRIGSDLGSGSCSSSSPSVSLPPAVVEMTEKWSWERVSAVGAAEDGLWNFENSPRAGSVDCLTATATGSETEWYSLEKMPSFDAEQIWDVLAI</sequence>
<dbReference type="GO" id="GO:0000976">
    <property type="term" value="F:transcription cis-regulatory region binding"/>
    <property type="evidence" value="ECO:0007669"/>
    <property type="project" value="UniProtKB-ARBA"/>
</dbReference>
<dbReference type="KEGG" id="cmax:111490954"/>
<keyword evidence="5" id="KW-0010">Activator</keyword>
<name>A0A6J1K5K2_CUCMA</name>
<keyword evidence="4" id="KW-0238">DNA-binding</keyword>
<evidence type="ECO:0000259" key="9">
    <source>
        <dbReference type="PROSITE" id="PS51032"/>
    </source>
</evidence>
<protein>
    <submittedName>
        <fullName evidence="11">Ethylene-responsive transcription factor ERF061-like</fullName>
    </submittedName>
</protein>
<evidence type="ECO:0000256" key="7">
    <source>
        <dbReference type="ARBA" id="ARBA00023242"/>
    </source>
</evidence>
<dbReference type="GO" id="GO:0003700">
    <property type="term" value="F:DNA-binding transcription factor activity"/>
    <property type="evidence" value="ECO:0007669"/>
    <property type="project" value="InterPro"/>
</dbReference>
<evidence type="ECO:0000313" key="10">
    <source>
        <dbReference type="Proteomes" id="UP000504608"/>
    </source>
</evidence>
<evidence type="ECO:0000256" key="1">
    <source>
        <dbReference type="ARBA" id="ARBA00004123"/>
    </source>
</evidence>
<dbReference type="SMART" id="SM00380">
    <property type="entry name" value="AP2"/>
    <property type="match status" value="1"/>
</dbReference>
<dbReference type="Gene3D" id="3.30.730.10">
    <property type="entry name" value="AP2/ERF domain"/>
    <property type="match status" value="1"/>
</dbReference>
<dbReference type="Pfam" id="PF00847">
    <property type="entry name" value="AP2"/>
    <property type="match status" value="1"/>
</dbReference>
<dbReference type="SUPFAM" id="SSF54171">
    <property type="entry name" value="DNA-binding domain"/>
    <property type="match status" value="1"/>
</dbReference>
<dbReference type="InterPro" id="IPR036955">
    <property type="entry name" value="AP2/ERF_dom_sf"/>
</dbReference>
<dbReference type="PRINTS" id="PR00367">
    <property type="entry name" value="ETHRSPELEMNT"/>
</dbReference>
<accession>A0A6J1K5K2</accession>
<dbReference type="PANTHER" id="PTHR31657:SF20">
    <property type="entry name" value="ETHYLENE-RESPONSIVE TRANSCRIPTION FACTOR ERF061"/>
    <property type="match status" value="1"/>
</dbReference>
<evidence type="ECO:0000256" key="2">
    <source>
        <dbReference type="ARBA" id="ARBA00022745"/>
    </source>
</evidence>
<dbReference type="InterPro" id="IPR051758">
    <property type="entry name" value="ERF/AP2-like"/>
</dbReference>
<evidence type="ECO:0000256" key="4">
    <source>
        <dbReference type="ARBA" id="ARBA00023125"/>
    </source>
</evidence>
<evidence type="ECO:0000256" key="6">
    <source>
        <dbReference type="ARBA" id="ARBA00023163"/>
    </source>
</evidence>
<keyword evidence="10" id="KW-1185">Reference proteome</keyword>
<evidence type="ECO:0000256" key="8">
    <source>
        <dbReference type="ARBA" id="ARBA00024343"/>
    </source>
</evidence>
<keyword evidence="7" id="KW-0539">Nucleus</keyword>